<keyword evidence="1" id="KW-0863">Zinc-finger</keyword>
<dbReference type="Proteomes" id="UP001501358">
    <property type="component" value="Unassembled WGS sequence"/>
</dbReference>
<dbReference type="EMBL" id="BAAATA010000037">
    <property type="protein sequence ID" value="GAA2505110.1"/>
    <property type="molecule type" value="Genomic_DNA"/>
</dbReference>
<dbReference type="Pfam" id="PF04434">
    <property type="entry name" value="SWIM"/>
    <property type="match status" value="1"/>
</dbReference>
<gene>
    <name evidence="4" type="ORF">GCM10010406_47250</name>
</gene>
<evidence type="ECO:0000256" key="1">
    <source>
        <dbReference type="PROSITE-ProRule" id="PRU00325"/>
    </source>
</evidence>
<sequence length="458" mass="47062">MAGPSVTGMEERWTSEQVLGLAPDAASRKAGTKLSAPGPWSGTGGSTVPAGREGTVVWGLCRGSGSTPYRTVADLGGPAYKCSCPSRKFPCKHVLGLLLLWSAGPGGGVDPAEPPEWVAQWLSARAGAATRKAQRAAGKEGVADPEAARRRAELRDARTADGAAELEQRLADGVRAGLAGADRSDSRAWEEVAARMVDAQAPGLAARAGELAVVPSSGSGWPGRLLEEYALLHLLARGVRALDGLPEELAATVRSRAGRSVDSAGLLSTRAVRDDWLVLGSRDSASERLTTRRIWLRGARTGAAALVLSFGAAGRAPDLVLPVGMSVDADLAHHPAARPLRASLGERHAAPAPGPVPPGTTVAGALSAYGDALCDDPWLDSWPAVLAGVVPVPLDDGWQLADADGGDALPVDPGARGRAGLWRLAAVSGGRPVTVFGECGHRGFSPVTVWSGTEAVPL</sequence>
<reference evidence="5" key="1">
    <citation type="journal article" date="2019" name="Int. J. Syst. Evol. Microbiol.">
        <title>The Global Catalogue of Microorganisms (GCM) 10K type strain sequencing project: providing services to taxonomists for standard genome sequencing and annotation.</title>
        <authorList>
            <consortium name="The Broad Institute Genomics Platform"/>
            <consortium name="The Broad Institute Genome Sequencing Center for Infectious Disease"/>
            <person name="Wu L."/>
            <person name="Ma J."/>
        </authorList>
    </citation>
    <scope>NUCLEOTIDE SEQUENCE [LARGE SCALE GENOMIC DNA]</scope>
    <source>
        <strain evidence="5">JCM 6307</strain>
    </source>
</reference>
<evidence type="ECO:0000313" key="5">
    <source>
        <dbReference type="Proteomes" id="UP001501358"/>
    </source>
</evidence>
<evidence type="ECO:0000313" key="4">
    <source>
        <dbReference type="EMBL" id="GAA2505110.1"/>
    </source>
</evidence>
<dbReference type="PROSITE" id="PS50966">
    <property type="entry name" value="ZF_SWIM"/>
    <property type="match status" value="1"/>
</dbReference>
<organism evidence="4 5">
    <name type="scientific">Streptomyces thermolineatus</name>
    <dbReference type="NCBI Taxonomy" id="44033"/>
    <lineage>
        <taxon>Bacteria</taxon>
        <taxon>Bacillati</taxon>
        <taxon>Actinomycetota</taxon>
        <taxon>Actinomycetes</taxon>
        <taxon>Kitasatosporales</taxon>
        <taxon>Streptomycetaceae</taxon>
        <taxon>Streptomyces</taxon>
    </lineage>
</organism>
<dbReference type="InterPro" id="IPR007527">
    <property type="entry name" value="Znf_SWIM"/>
</dbReference>
<evidence type="ECO:0000256" key="2">
    <source>
        <dbReference type="SAM" id="MobiDB-lite"/>
    </source>
</evidence>
<proteinExistence type="predicted"/>
<keyword evidence="1" id="KW-0479">Metal-binding</keyword>
<feature type="region of interest" description="Disordered" evidence="2">
    <location>
        <begin position="1"/>
        <end position="49"/>
    </location>
</feature>
<evidence type="ECO:0000259" key="3">
    <source>
        <dbReference type="PROSITE" id="PS50966"/>
    </source>
</evidence>
<name>A0ABP5ZVL4_9ACTN</name>
<protein>
    <submittedName>
        <fullName evidence="4">SWIM zinc finger family protein</fullName>
    </submittedName>
</protein>
<feature type="domain" description="SWIM-type" evidence="3">
    <location>
        <begin position="69"/>
        <end position="102"/>
    </location>
</feature>
<keyword evidence="1" id="KW-0862">Zinc</keyword>
<accession>A0ABP5ZVL4</accession>
<keyword evidence="5" id="KW-1185">Reference proteome</keyword>
<comment type="caution">
    <text evidence="4">The sequence shown here is derived from an EMBL/GenBank/DDBJ whole genome shotgun (WGS) entry which is preliminary data.</text>
</comment>